<name>A0A0D4DCA7_9CAUD</name>
<dbReference type="EMBL" id="KP861230">
    <property type="protein sequence ID" value="AJT61322.1"/>
    <property type="molecule type" value="Genomic_DNA"/>
</dbReference>
<accession>A0A0D4DCA7</accession>
<sequence>MNVISLLSHVQLTETKQQKVNELVAQCVLSACAKTPSMREVLKGDMRSTIHASRLRKVS</sequence>
<protein>
    <submittedName>
        <fullName evidence="1">Uncharacterized protein</fullName>
    </submittedName>
</protein>
<dbReference type="Proteomes" id="UP000222907">
    <property type="component" value="Segment"/>
</dbReference>
<proteinExistence type="predicted"/>
<keyword evidence="2" id="KW-1185">Reference proteome</keyword>
<gene>
    <name evidence="1" type="ORF">ABA3177_00060</name>
</gene>
<reference evidence="1 2" key="1">
    <citation type="journal article" date="2015" name="Arch. Virol.">
        <title>Complete genome sequence of the siphoviral bacteriophage ??-R3177, which lyses an OXA-66-producing carbapenem-resistant Acinetobacter baumannii isolate.</title>
        <authorList>
            <person name="Jeon J."/>
            <person name="D'Souza R."/>
            <person name="Pinto N."/>
            <person name="Ryu C.M."/>
            <person name="Park J.H."/>
            <person name="Yong D."/>
            <person name="Lee K."/>
        </authorList>
    </citation>
    <scope>NUCLEOTIDE SEQUENCE [LARGE SCALE GENOMIC DNA]</scope>
</reference>
<evidence type="ECO:0000313" key="1">
    <source>
        <dbReference type="EMBL" id="AJT61322.1"/>
    </source>
</evidence>
<organism evidence="1 2">
    <name type="scientific">Acinetobacter phage YMC11/11/R3177</name>
    <dbReference type="NCBI Taxonomy" id="1628721"/>
    <lineage>
        <taxon>Viruses</taxon>
        <taxon>Duplodnaviria</taxon>
        <taxon>Heunggongvirae</taxon>
        <taxon>Uroviricota</taxon>
        <taxon>Caudoviricetes</taxon>
        <taxon>Vieuvirus</taxon>
        <taxon>Vieuvirus R3177</taxon>
    </lineage>
</organism>
<evidence type="ECO:0000313" key="2">
    <source>
        <dbReference type="Proteomes" id="UP000222907"/>
    </source>
</evidence>